<reference evidence="6 7" key="1">
    <citation type="submission" date="2024-06" db="EMBL/GenBank/DDBJ databases">
        <authorList>
            <person name="Lee S.D."/>
        </authorList>
    </citation>
    <scope>NUCLEOTIDE SEQUENCE [LARGE SCALE GENOMIC DNA]</scope>
    <source>
        <strain evidence="6 7">N1-10</strain>
    </source>
</reference>
<evidence type="ECO:0000256" key="1">
    <source>
        <dbReference type="ARBA" id="ARBA00009191"/>
    </source>
</evidence>
<organism evidence="6 7">
    <name type="scientific">Streptacidiphilus jeojiensis</name>
    <dbReference type="NCBI Taxonomy" id="3229225"/>
    <lineage>
        <taxon>Bacteria</taxon>
        <taxon>Bacillati</taxon>
        <taxon>Actinomycetota</taxon>
        <taxon>Actinomycetes</taxon>
        <taxon>Kitasatosporales</taxon>
        <taxon>Streptomycetaceae</taxon>
        <taxon>Streptacidiphilus</taxon>
    </lineage>
</organism>
<dbReference type="PANTHER" id="PTHR10426">
    <property type="entry name" value="STRICTOSIDINE SYNTHASE-RELATED"/>
    <property type="match status" value="1"/>
</dbReference>
<proteinExistence type="inferred from homology"/>
<evidence type="ECO:0000256" key="3">
    <source>
        <dbReference type="ARBA" id="ARBA00023180"/>
    </source>
</evidence>
<evidence type="ECO:0000313" key="7">
    <source>
        <dbReference type="Proteomes" id="UP001592581"/>
    </source>
</evidence>
<keyword evidence="2" id="KW-0597">Phosphoprotein</keyword>
<comment type="similarity">
    <text evidence="1">Belongs to the strictosidine synthase family.</text>
</comment>
<evidence type="ECO:0000313" key="6">
    <source>
        <dbReference type="EMBL" id="MFC1442419.1"/>
    </source>
</evidence>
<dbReference type="PANTHER" id="PTHR10426:SF88">
    <property type="entry name" value="ADIPOCYTE PLASMA MEMBRANE-ASSOCIATED PROTEIN HEMOMUCIN-RELATED"/>
    <property type="match status" value="1"/>
</dbReference>
<comment type="caution">
    <text evidence="6">The sequence shown here is derived from an EMBL/GenBank/DDBJ whole genome shotgun (WGS) entry which is preliminary data.</text>
</comment>
<dbReference type="Proteomes" id="UP001592581">
    <property type="component" value="Unassembled WGS sequence"/>
</dbReference>
<feature type="region of interest" description="Disordered" evidence="4">
    <location>
        <begin position="1"/>
        <end position="41"/>
    </location>
</feature>
<dbReference type="Pfam" id="PF20067">
    <property type="entry name" value="SSL_N"/>
    <property type="match status" value="1"/>
</dbReference>
<evidence type="ECO:0000256" key="2">
    <source>
        <dbReference type="ARBA" id="ARBA00022553"/>
    </source>
</evidence>
<feature type="compositionally biased region" description="Low complexity" evidence="4">
    <location>
        <begin position="1"/>
        <end position="20"/>
    </location>
</feature>
<keyword evidence="3" id="KW-0325">Glycoprotein</keyword>
<dbReference type="InterPro" id="IPR018119">
    <property type="entry name" value="Strictosidine_synth_cons-reg"/>
</dbReference>
<dbReference type="RefSeq" id="WP_380567471.1">
    <property type="nucleotide sequence ID" value="NZ_JBEUKS010000012.1"/>
</dbReference>
<dbReference type="SUPFAM" id="SSF63829">
    <property type="entry name" value="Calcium-dependent phosphotriesterase"/>
    <property type="match status" value="1"/>
</dbReference>
<keyword evidence="7" id="KW-1185">Reference proteome</keyword>
<evidence type="ECO:0000259" key="5">
    <source>
        <dbReference type="Pfam" id="PF03088"/>
    </source>
</evidence>
<name>A0ABV6XVY2_9ACTN</name>
<sequence length="357" mass="37751">MHSRAAAASVTGQPAAAAAATRRLISPRRWTPPTAPADQGRTALTSRFTVARRLATGDHGPEDVAFDREGRVLTGLSDGSIVRLDPGTGARTVLGNTGGRPLGLAPSRDGSVLVCDHDRGLLRMDADGSVKVLVNTAAGRRLTFASNVAEGPDGTVWFTVSSRRWTVENYLGDVFEHSCTGMLIQYDLDGTVTVLHDDLKFANGLALAPDASHLLVAETSGYRVSRHWLTGPKAGTLEPFVENLAGAPDNISLGSDGLVWVAIAAPRNALFDRLLPLPGLLRVLLWNLPQALRPKPAPVAWVMAFDLSGRTVHDLRTDDGSYGFATSVAEHEGTVVAGSIAEDDIVVLMPPAPHGLS</sequence>
<gene>
    <name evidence="6" type="ORF">ABUW04_29620</name>
</gene>
<protein>
    <submittedName>
        <fullName evidence="6">SMP-30/gluconolactonase/LRE family protein</fullName>
    </submittedName>
</protein>
<feature type="domain" description="Strictosidine synthase conserved region" evidence="5">
    <location>
        <begin position="153"/>
        <end position="231"/>
    </location>
</feature>
<accession>A0ABV6XVY2</accession>
<dbReference type="EMBL" id="JBEUKS010000012">
    <property type="protein sequence ID" value="MFC1442419.1"/>
    <property type="molecule type" value="Genomic_DNA"/>
</dbReference>
<dbReference type="Gene3D" id="2.120.10.30">
    <property type="entry name" value="TolB, C-terminal domain"/>
    <property type="match status" value="1"/>
</dbReference>
<evidence type="ECO:0000256" key="4">
    <source>
        <dbReference type="SAM" id="MobiDB-lite"/>
    </source>
</evidence>
<dbReference type="InterPro" id="IPR011042">
    <property type="entry name" value="6-blade_b-propeller_TolB-like"/>
</dbReference>
<dbReference type="Pfam" id="PF03088">
    <property type="entry name" value="Str_synth"/>
    <property type="match status" value="1"/>
</dbReference>